<gene>
    <name evidence="6" type="ORF">SAMN05444167_3042</name>
</gene>
<proteinExistence type="predicted"/>
<accession>A0A1G7N7S1</accession>
<dbReference type="GO" id="GO:0016779">
    <property type="term" value="F:nucleotidyltransferase activity"/>
    <property type="evidence" value="ECO:0007669"/>
    <property type="project" value="UniProtKB-KW"/>
</dbReference>
<keyword evidence="1" id="KW-0547">Nucleotide-binding</keyword>
<evidence type="ECO:0000259" key="5">
    <source>
        <dbReference type="PROSITE" id="PS51084"/>
    </source>
</evidence>
<sequence>MMDRLWTPWRYAYITGEKRKQRQGVPTELNGYPEDHRSVFLNMIGSVQWAIREGVMPATQAEKAAGVLLQAEHNFICLNAFPYTSGHVMVVPYQHLDSLAKLPSDAATEMMSLAQRMETALRATYRPDGINLGMNLGEAAGAGVAEHLHLHVLPRWFGDSNFMTATAETRVLPESLSVTWERLRGALGLPIA</sequence>
<feature type="domain" description="HIT" evidence="5">
    <location>
        <begin position="54"/>
        <end position="162"/>
    </location>
</feature>
<dbReference type="PROSITE" id="PS51084">
    <property type="entry name" value="HIT_2"/>
    <property type="match status" value="1"/>
</dbReference>
<organism evidence="6 7">
    <name type="scientific">Terriglobus roseus</name>
    <dbReference type="NCBI Taxonomy" id="392734"/>
    <lineage>
        <taxon>Bacteria</taxon>
        <taxon>Pseudomonadati</taxon>
        <taxon>Acidobacteriota</taxon>
        <taxon>Terriglobia</taxon>
        <taxon>Terriglobales</taxon>
        <taxon>Acidobacteriaceae</taxon>
        <taxon>Terriglobus</taxon>
    </lineage>
</organism>
<dbReference type="InterPro" id="IPR039383">
    <property type="entry name" value="FHIT"/>
</dbReference>
<dbReference type="SUPFAM" id="SSF54197">
    <property type="entry name" value="HIT-like"/>
    <property type="match status" value="1"/>
</dbReference>
<feature type="active site" description="Tele-AMP-histidine intermediate" evidence="2">
    <location>
        <position position="149"/>
    </location>
</feature>
<dbReference type="InterPro" id="IPR052908">
    <property type="entry name" value="AP-4-A_phosphorylase"/>
</dbReference>
<dbReference type="Gene3D" id="3.30.428.10">
    <property type="entry name" value="HIT-like"/>
    <property type="match status" value="1"/>
</dbReference>
<evidence type="ECO:0000256" key="2">
    <source>
        <dbReference type="PIRSR" id="PIRSR639383-1"/>
    </source>
</evidence>
<keyword evidence="6" id="KW-0808">Transferase</keyword>
<dbReference type="EMBL" id="LT629690">
    <property type="protein sequence ID" value="SDF70044.1"/>
    <property type="molecule type" value="Genomic_DNA"/>
</dbReference>
<keyword evidence="6" id="KW-0548">Nucleotidyltransferase</keyword>
<dbReference type="InterPro" id="IPR036265">
    <property type="entry name" value="HIT-like_sf"/>
</dbReference>
<dbReference type="AlphaFoldDB" id="A0A1G7N7S1"/>
<evidence type="ECO:0000256" key="4">
    <source>
        <dbReference type="PROSITE-ProRule" id="PRU00464"/>
    </source>
</evidence>
<evidence type="ECO:0000313" key="6">
    <source>
        <dbReference type="EMBL" id="SDF70044.1"/>
    </source>
</evidence>
<evidence type="ECO:0000256" key="3">
    <source>
        <dbReference type="PIRSR" id="PIRSR639383-2"/>
    </source>
</evidence>
<dbReference type="PANTHER" id="PTHR42997:SF1">
    <property type="entry name" value="AP-4-A PHOSPHORYLASE"/>
    <property type="match status" value="1"/>
</dbReference>
<feature type="binding site" evidence="3">
    <location>
        <position position="79"/>
    </location>
    <ligand>
        <name>substrate</name>
    </ligand>
</feature>
<dbReference type="GO" id="GO:0000166">
    <property type="term" value="F:nucleotide binding"/>
    <property type="evidence" value="ECO:0007669"/>
    <property type="project" value="UniProtKB-KW"/>
</dbReference>
<name>A0A1G7N7S1_9BACT</name>
<dbReference type="Pfam" id="PF01230">
    <property type="entry name" value="HIT"/>
    <property type="match status" value="1"/>
</dbReference>
<keyword evidence="7" id="KW-1185">Reference proteome</keyword>
<feature type="short sequence motif" description="Histidine triad motif" evidence="4">
    <location>
        <begin position="147"/>
        <end position="151"/>
    </location>
</feature>
<dbReference type="InterPro" id="IPR011146">
    <property type="entry name" value="HIT-like"/>
</dbReference>
<dbReference type="PANTHER" id="PTHR42997">
    <property type="entry name" value="HIT FAMILY HYDROLASE"/>
    <property type="match status" value="1"/>
</dbReference>
<dbReference type="Proteomes" id="UP000182427">
    <property type="component" value="Chromosome I"/>
</dbReference>
<protein>
    <submittedName>
        <fullName evidence="6">ATP adenylyltransferase</fullName>
    </submittedName>
</protein>
<feature type="binding site" evidence="3">
    <location>
        <position position="151"/>
    </location>
    <ligand>
        <name>substrate</name>
    </ligand>
</feature>
<dbReference type="CDD" id="cd01275">
    <property type="entry name" value="FHIT"/>
    <property type="match status" value="1"/>
</dbReference>
<evidence type="ECO:0000256" key="1">
    <source>
        <dbReference type="ARBA" id="ARBA00022741"/>
    </source>
</evidence>
<evidence type="ECO:0000313" key="7">
    <source>
        <dbReference type="Proteomes" id="UP000182427"/>
    </source>
</evidence>
<reference evidence="6 7" key="1">
    <citation type="submission" date="2016-10" db="EMBL/GenBank/DDBJ databases">
        <authorList>
            <person name="de Groot N.N."/>
        </authorList>
    </citation>
    <scope>NUCLEOTIDE SEQUENCE [LARGE SCALE GENOMIC DNA]</scope>
    <source>
        <strain evidence="6 7">GAS232</strain>
    </source>
</reference>
<feature type="binding site" evidence="3">
    <location>
        <begin position="141"/>
        <end position="144"/>
    </location>
    <ligand>
        <name>substrate</name>
    </ligand>
</feature>